<feature type="compositionally biased region" description="Polar residues" evidence="1">
    <location>
        <begin position="37"/>
        <end position="47"/>
    </location>
</feature>
<proteinExistence type="predicted"/>
<evidence type="ECO:0000313" key="3">
    <source>
        <dbReference type="EMBL" id="MDV6309903.1"/>
    </source>
</evidence>
<feature type="compositionally biased region" description="Basic and acidic residues" evidence="1">
    <location>
        <begin position="1169"/>
        <end position="1179"/>
    </location>
</feature>
<dbReference type="RefSeq" id="WP_317505614.1">
    <property type="nucleotide sequence ID" value="NZ_JAWLKI010000038.1"/>
</dbReference>
<keyword evidence="4" id="KW-1185">Reference proteome</keyword>
<protein>
    <submittedName>
        <fullName evidence="3">Phage tail tape measure protein</fullName>
    </submittedName>
</protein>
<feature type="compositionally biased region" description="Polar residues" evidence="1">
    <location>
        <begin position="1076"/>
        <end position="1085"/>
    </location>
</feature>
<sequence length="1415" mass="149405">MPLDVGKLRAVLELDRQGFSSDLGRARDDFRDFGRQVDQTADQSRQAINRLGQDVSSTGREAGRELGDGLGRGAESGRRDVEAELERMRREFDRLRQQAGQAGRDAGQDLGQGIRDGISSGTDGVEEIGQEGGDGFSAGFLGVLSKLGGKAGPILAAVTAGLTIDTAIGGAIASQVMAGFDSQAIKGQVKATFGWTEGQAAEAGRAASGAYVNAWGESTAANMQAAGVAIQAGLLDGNATAEQMQPVIEQLSIVSTIMGEEIPAVARAAGQMIKTGMVDNATEAFDLLTKSQQSGLNLSEDLLDTFVEYGTQFRKVGLDGADAMGLVSQAVKAGARDTDIAADAIKEFSIRAQDGSEASATAFETLGLNAEEMTTRFAEGGPKAREGLDMILDKIRNMPDAAKRAEVAAALFGTQWEDLGGAFDKLDLSTASEQLGELGGATKAAGDDMSGAASSVEGMKRTVEVAVSDMQSSLAEAFAPTVTEIATWVSEHKVEIISFFQEVGKGIGTYAGWSIQATGEMISAFGHLVQYLGDAGGTLVQTFGNISQGVGNIVKHIPGMEGIGNSLIDASKDANDLAQTMFGAGEGMIKFGDTVSNAGVKVAELAGQIGEIPAGKEIRVDTPGGDGVLRLLREMGAAVSTDNEKNIVVDAPLAQPVLDKLRELGIEARIVDNKTVLVAADKTQYNADMREITNPVTKKVNVVLEGPGANLVYPKGNNFNPQNFPVPGGPGYSDGGYTGPGSKYQPAGVVHADEFVVRKESRQAIESQYPGALDFMNRFGKLPGYADGGRVLDSLVAIQRQVAPALQLTSGVRDEPGSFHNTGEAGDFSNGSGNTPEMLAFAQYMARNYGAALAELIHHNPAFSGQQIDEGKIVPDSFFAGAGDHTNHVHLAAHQPLPLPNAVGGTAPTGAGGVQDIILTNESPREDVARKIIAEGRKRGYTDEQIVDILATGIGESNLAMQNNPAGWNGYFQQDSSYPGRDNPNTNITGFYDRLDAKVHSPGASDDMRKNIFWLQQRPGESSADAAFANGRQGYMSEMTAHEGEAAALMARLGPTVGGVAQPGTPGAAGTPGYSPDTSGDTSGSRGAPPEDPYITTLTFTNPLEPWWWKGEKEYRQRIIDDEDKRRAWEEYWTGDGQGSEKSKGKKVTVKSIDEATKDLEDAKRDLEITLQRQREQKPDSPQSSKMSMQKSVDDARDKVAEAQKELDEAKANPQGFYYQPEAGQTGVPAGLPGPAKPFADGGWTGPGDRNDPAGVVHADEFVVKKDSRRSIESQYPGALDYMNAFGRLPGYADGGTVSGFGGYVHDESDVMAPKNWRDWIGLATGAGFAAYNLFEPYVNAAVTGKVDLGNITPQLNTGTTDTGMVTGLVSNLGGQISDQLNEIIIALKEGKNITVKIDGIQDPFNAPQLAARSV</sequence>
<feature type="region of interest" description="Disordered" evidence="1">
    <location>
        <begin position="1169"/>
        <end position="1198"/>
    </location>
</feature>
<comment type="caution">
    <text evidence="3">The sequence shown here is derived from an EMBL/GenBank/DDBJ whole genome shotgun (WGS) entry which is preliminary data.</text>
</comment>
<dbReference type="InterPro" id="IPR010090">
    <property type="entry name" value="Phage_tape_meas"/>
</dbReference>
<feature type="domain" description="Phage tail tape measure protein" evidence="2">
    <location>
        <begin position="213"/>
        <end position="413"/>
    </location>
</feature>
<name>A0ABU4DJK2_9ACTN</name>
<evidence type="ECO:0000256" key="1">
    <source>
        <dbReference type="SAM" id="MobiDB-lite"/>
    </source>
</evidence>
<feature type="region of interest" description="Disordered" evidence="1">
    <location>
        <begin position="1057"/>
        <end position="1093"/>
    </location>
</feature>
<dbReference type="Proteomes" id="UP001185779">
    <property type="component" value="Unassembled WGS sequence"/>
</dbReference>
<organism evidence="3 4">
    <name type="scientific">Gordonia amicalis</name>
    <dbReference type="NCBI Taxonomy" id="89053"/>
    <lineage>
        <taxon>Bacteria</taxon>
        <taxon>Bacillati</taxon>
        <taxon>Actinomycetota</taxon>
        <taxon>Actinomycetes</taxon>
        <taxon>Mycobacteriales</taxon>
        <taxon>Gordoniaceae</taxon>
        <taxon>Gordonia</taxon>
    </lineage>
</organism>
<accession>A0ABU4DJK2</accession>
<gene>
    <name evidence="3" type="ORF">R3P94_21790</name>
</gene>
<feature type="compositionally biased region" description="Low complexity" evidence="1">
    <location>
        <begin position="1057"/>
        <end position="1073"/>
    </location>
</feature>
<evidence type="ECO:0000259" key="2">
    <source>
        <dbReference type="Pfam" id="PF10145"/>
    </source>
</evidence>
<dbReference type="Pfam" id="PF10145">
    <property type="entry name" value="PhageMin_Tail"/>
    <property type="match status" value="1"/>
</dbReference>
<feature type="compositionally biased region" description="Low complexity" evidence="1">
    <location>
        <begin position="1180"/>
        <end position="1191"/>
    </location>
</feature>
<evidence type="ECO:0000313" key="4">
    <source>
        <dbReference type="Proteomes" id="UP001185779"/>
    </source>
</evidence>
<feature type="region of interest" description="Disordered" evidence="1">
    <location>
        <begin position="36"/>
        <end position="81"/>
    </location>
</feature>
<dbReference type="EMBL" id="JAWLKI010000038">
    <property type="protein sequence ID" value="MDV6309903.1"/>
    <property type="molecule type" value="Genomic_DNA"/>
</dbReference>
<reference evidence="3 4" key="1">
    <citation type="submission" date="2023-10" db="EMBL/GenBank/DDBJ databases">
        <title>Development of a sustainable strategy for remediation of hydrocarbon-contaminated territories based on the waste exchange concept.</title>
        <authorList>
            <person name="Krivoruchko A."/>
        </authorList>
    </citation>
    <scope>NUCLEOTIDE SEQUENCE [LARGE SCALE GENOMIC DNA]</scope>
    <source>
        <strain evidence="3 4">IEGM 1266</strain>
    </source>
</reference>